<proteinExistence type="predicted"/>
<accession>A0A0L9VI28</accession>
<reference evidence="2" key="1">
    <citation type="journal article" date="2015" name="Proc. Natl. Acad. Sci. U.S.A.">
        <title>Genome sequencing of adzuki bean (Vigna angularis) provides insight into high starch and low fat accumulation and domestication.</title>
        <authorList>
            <person name="Yang K."/>
            <person name="Tian Z."/>
            <person name="Chen C."/>
            <person name="Luo L."/>
            <person name="Zhao B."/>
            <person name="Wang Z."/>
            <person name="Yu L."/>
            <person name="Li Y."/>
            <person name="Sun Y."/>
            <person name="Li W."/>
            <person name="Chen Y."/>
            <person name="Li Y."/>
            <person name="Zhang Y."/>
            <person name="Ai D."/>
            <person name="Zhao J."/>
            <person name="Shang C."/>
            <person name="Ma Y."/>
            <person name="Wu B."/>
            <person name="Wang M."/>
            <person name="Gao L."/>
            <person name="Sun D."/>
            <person name="Zhang P."/>
            <person name="Guo F."/>
            <person name="Wang W."/>
            <person name="Li Y."/>
            <person name="Wang J."/>
            <person name="Varshney R.K."/>
            <person name="Wang J."/>
            <person name="Ling H.Q."/>
            <person name="Wan P."/>
        </authorList>
    </citation>
    <scope>NUCLEOTIDE SEQUENCE</scope>
    <source>
        <strain evidence="2">cv. Jingnong 6</strain>
    </source>
</reference>
<organism evidence="1 2">
    <name type="scientific">Phaseolus angularis</name>
    <name type="common">Azuki bean</name>
    <name type="synonym">Vigna angularis</name>
    <dbReference type="NCBI Taxonomy" id="3914"/>
    <lineage>
        <taxon>Eukaryota</taxon>
        <taxon>Viridiplantae</taxon>
        <taxon>Streptophyta</taxon>
        <taxon>Embryophyta</taxon>
        <taxon>Tracheophyta</taxon>
        <taxon>Spermatophyta</taxon>
        <taxon>Magnoliopsida</taxon>
        <taxon>eudicotyledons</taxon>
        <taxon>Gunneridae</taxon>
        <taxon>Pentapetalae</taxon>
        <taxon>rosids</taxon>
        <taxon>fabids</taxon>
        <taxon>Fabales</taxon>
        <taxon>Fabaceae</taxon>
        <taxon>Papilionoideae</taxon>
        <taxon>50 kb inversion clade</taxon>
        <taxon>NPAAA clade</taxon>
        <taxon>indigoferoid/millettioid clade</taxon>
        <taxon>Phaseoleae</taxon>
        <taxon>Vigna</taxon>
    </lineage>
</organism>
<evidence type="ECO:0000313" key="2">
    <source>
        <dbReference type="Proteomes" id="UP000053144"/>
    </source>
</evidence>
<evidence type="ECO:0000313" key="1">
    <source>
        <dbReference type="EMBL" id="KOM54711.1"/>
    </source>
</evidence>
<dbReference type="EMBL" id="CM003380">
    <property type="protein sequence ID" value="KOM54711.1"/>
    <property type="molecule type" value="Genomic_DNA"/>
</dbReference>
<sequence length="151" mass="16858">MKPRGTRRVDVCSASTLLFRINTRFYQEGLVLHSTLTGRFSPTFNPHRFLSCTGRFSPTFNPHRFLSCTGRFSPTFNPHRFLSCTGRFSPTFNLDSSLAILGGQVTSSLVSSSDLLTSNPGRPYENIQLWSSSDQLNSNPGRPSDQLTCVF</sequence>
<dbReference type="Proteomes" id="UP000053144">
    <property type="component" value="Chromosome 10"/>
</dbReference>
<dbReference type="Gramene" id="KOM54711">
    <property type="protein sequence ID" value="KOM54711"/>
    <property type="gene ID" value="LR48_Vigan10g060300"/>
</dbReference>
<gene>
    <name evidence="1" type="ORF">LR48_Vigan10g060300</name>
</gene>
<name>A0A0L9VI28_PHAAN</name>
<protein>
    <submittedName>
        <fullName evidence="1">Uncharacterized protein</fullName>
    </submittedName>
</protein>
<dbReference type="AlphaFoldDB" id="A0A0L9VI28"/>